<gene>
    <name evidence="2" type="ORF">WJ0W_006731</name>
</gene>
<dbReference type="Proteomes" id="UP001154322">
    <property type="component" value="Unassembled WGS sequence"/>
</dbReference>
<dbReference type="PANTHER" id="PTHR36832">
    <property type="entry name" value="SLR1174 PROTEIN-RELATED"/>
    <property type="match status" value="1"/>
</dbReference>
<dbReference type="InterPro" id="IPR010390">
    <property type="entry name" value="ABC-2_transporter-like"/>
</dbReference>
<feature type="transmembrane region" description="Helical" evidence="1">
    <location>
        <begin position="238"/>
        <end position="256"/>
    </location>
</feature>
<feature type="transmembrane region" description="Helical" evidence="1">
    <location>
        <begin position="25"/>
        <end position="45"/>
    </location>
</feature>
<accession>A0ABM9GBP7</accession>
<protein>
    <submittedName>
        <fullName evidence="2">ABC-2 family transporter protein</fullName>
    </submittedName>
</protein>
<evidence type="ECO:0000313" key="3">
    <source>
        <dbReference type="Proteomes" id="UP001154322"/>
    </source>
</evidence>
<proteinExistence type="predicted"/>
<feature type="transmembrane region" description="Helical" evidence="1">
    <location>
        <begin position="65"/>
        <end position="83"/>
    </location>
</feature>
<dbReference type="EMBL" id="CALYLO010000017">
    <property type="protein sequence ID" value="CAH8249546.1"/>
    <property type="molecule type" value="Genomic_DNA"/>
</dbReference>
<feature type="transmembrane region" description="Helical" evidence="1">
    <location>
        <begin position="208"/>
        <end position="226"/>
    </location>
</feature>
<evidence type="ECO:0000256" key="1">
    <source>
        <dbReference type="SAM" id="Phobius"/>
    </source>
</evidence>
<keyword evidence="1" id="KW-0812">Transmembrane</keyword>
<feature type="transmembrane region" description="Helical" evidence="1">
    <location>
        <begin position="121"/>
        <end position="142"/>
    </location>
</feature>
<name>A0ABM9GBP7_9BACL</name>
<dbReference type="PANTHER" id="PTHR36832:SF1">
    <property type="entry name" value="SLR1174 PROTEIN"/>
    <property type="match status" value="1"/>
</dbReference>
<sequence>MTVAMYWYIFKNTFTSQSIYRINTYFTILAGMLTLYIEISIWEAFYSGRQVVQTNNGAISLDDLVRYVFISMFLSMVIYNTMIGKINQRIRTGQIAMDLIRPVRLVNLLMTEILAENAYKLFFQFTPICVFGLFIFKGAFIVPDSIGIVVLASTNGFLLYFLLTYCLGLLSFWYTEIWQLAFLLDGLMKLLAGAWIPLWFFPEAFVKWIELFPFHLIFYVPISLYLNKFTPDQYFPIILQQFGWIAILSMLAWLLWSRGIKKLAVQGG</sequence>
<dbReference type="RefSeq" id="WP_213428016.1">
    <property type="nucleotide sequence ID" value="NZ_AP031286.1"/>
</dbReference>
<feature type="transmembrane region" description="Helical" evidence="1">
    <location>
        <begin position="180"/>
        <end position="201"/>
    </location>
</feature>
<organism evidence="2 3">
    <name type="scientific">Paenibacillus melissococcoides</name>
    <dbReference type="NCBI Taxonomy" id="2912268"/>
    <lineage>
        <taxon>Bacteria</taxon>
        <taxon>Bacillati</taxon>
        <taxon>Bacillota</taxon>
        <taxon>Bacilli</taxon>
        <taxon>Bacillales</taxon>
        <taxon>Paenibacillaceae</taxon>
        <taxon>Paenibacillus</taxon>
    </lineage>
</organism>
<dbReference type="Pfam" id="PF06182">
    <property type="entry name" value="ABC2_membrane_6"/>
    <property type="match status" value="1"/>
</dbReference>
<keyword evidence="1" id="KW-1133">Transmembrane helix</keyword>
<feature type="transmembrane region" description="Helical" evidence="1">
    <location>
        <begin position="149"/>
        <end position="174"/>
    </location>
</feature>
<keyword evidence="3" id="KW-1185">Reference proteome</keyword>
<keyword evidence="1" id="KW-0472">Membrane</keyword>
<evidence type="ECO:0000313" key="2">
    <source>
        <dbReference type="EMBL" id="CAH8249546.1"/>
    </source>
</evidence>
<reference evidence="2" key="1">
    <citation type="submission" date="2022-06" db="EMBL/GenBank/DDBJ databases">
        <authorList>
            <person name="Dietemann V."/>
            <person name="Ory F."/>
            <person name="Dainat B."/>
            <person name="Oberhansli S."/>
        </authorList>
    </citation>
    <scope>NUCLEOTIDE SEQUENCE</scope>
    <source>
        <strain evidence="2">Ena-SAMPLE-TAB-26-04-2022-14:26:32:270-5432</strain>
    </source>
</reference>
<comment type="caution">
    <text evidence="2">The sequence shown here is derived from an EMBL/GenBank/DDBJ whole genome shotgun (WGS) entry which is preliminary data.</text>
</comment>